<dbReference type="SUPFAM" id="SSF158639">
    <property type="entry name" value="ENT-like"/>
    <property type="match status" value="1"/>
</dbReference>
<dbReference type="AlphaFoldDB" id="A0A834YX33"/>
<reference evidence="4 5" key="1">
    <citation type="submission" date="2020-04" db="EMBL/GenBank/DDBJ databases">
        <title>Plant Genome Project.</title>
        <authorList>
            <person name="Zhang R.-G."/>
        </authorList>
    </citation>
    <scope>NUCLEOTIDE SEQUENCE [LARGE SCALE GENOMIC DNA]</scope>
    <source>
        <strain evidence="4">YNK0</strain>
        <tissue evidence="4">Leaf</tissue>
    </source>
</reference>
<feature type="domain" description="ENT" evidence="3">
    <location>
        <begin position="430"/>
        <end position="487"/>
    </location>
</feature>
<dbReference type="OMA" id="MGECERF"/>
<evidence type="ECO:0000256" key="1">
    <source>
        <dbReference type="ARBA" id="ARBA00004123"/>
    </source>
</evidence>
<sequence length="487" mass="55149">MLRQGIGVWVITTIYPVGLRVKELTAQRMNEFPPHCVCHEDQKTLMDATNASKSDIWKACDPPSMFCEFWCVLISAIMRFKKGSKVEVLSKKEVPSGSWRCAEIISGNGHNYSVRYDWDPDTTGEALVERVSRKAIRPCPLPVEGAENWVPGDLVEVFDNMSWKMATVSKVMVGNYILVRLLGSWQEFRVHKSDLRARQSWKDDKWIMVGKGSGNFEDGKSNNLVASMYYQKSSSHVLQTDARMKLRVGDDCFPVENNNTFQESLMVSSRTLKRGSPYCSSQVEAYTGAARKTRAIEREGTRRRMVSVCASPLNEKVDAVASPREMLGEKYMHASFNNKTTGFYEMDLERGKSKGVDEYFLARSLESNDADSTECSVGSCSSTSYNPYKFPLHSLADPNQDMDNHFSDVESFCGREYEVEKCPLPTKEELAAEIHRLELHAYRCTMEALHASGPLSWEQEALVTNLRLTLHISNDEHLMELRNLVSS</sequence>
<protein>
    <recommendedName>
        <fullName evidence="3">ENT domain-containing protein</fullName>
    </recommendedName>
</protein>
<comment type="subcellular location">
    <subcellularLocation>
        <location evidence="1">Nucleus</location>
    </subcellularLocation>
</comment>
<proteinExistence type="predicted"/>
<accession>A0A834YX33</accession>
<dbReference type="CDD" id="cd20406">
    <property type="entry name" value="Tudor_Agenet_AtDUF_rpt2_4"/>
    <property type="match status" value="1"/>
</dbReference>
<gene>
    <name evidence="4" type="ORF">HHK36_021502</name>
</gene>
<dbReference type="Pfam" id="PF05641">
    <property type="entry name" value="Agenet"/>
    <property type="match status" value="1"/>
</dbReference>
<evidence type="ECO:0000259" key="3">
    <source>
        <dbReference type="PROSITE" id="PS51138"/>
    </source>
</evidence>
<dbReference type="Pfam" id="PF03735">
    <property type="entry name" value="ENT"/>
    <property type="match status" value="1"/>
</dbReference>
<dbReference type="InterPro" id="IPR005491">
    <property type="entry name" value="ENT_dom"/>
</dbReference>
<dbReference type="InterPro" id="IPR008395">
    <property type="entry name" value="Agenet-like_dom"/>
</dbReference>
<organism evidence="4 5">
    <name type="scientific">Tetracentron sinense</name>
    <name type="common">Spur-leaf</name>
    <dbReference type="NCBI Taxonomy" id="13715"/>
    <lineage>
        <taxon>Eukaryota</taxon>
        <taxon>Viridiplantae</taxon>
        <taxon>Streptophyta</taxon>
        <taxon>Embryophyta</taxon>
        <taxon>Tracheophyta</taxon>
        <taxon>Spermatophyta</taxon>
        <taxon>Magnoliopsida</taxon>
        <taxon>Trochodendrales</taxon>
        <taxon>Trochodendraceae</taxon>
        <taxon>Tetracentron</taxon>
    </lineage>
</organism>
<name>A0A834YX33_TETSI</name>
<comment type="caution">
    <text evidence="4">The sequence shown here is derived from an EMBL/GenBank/DDBJ whole genome shotgun (WGS) entry which is preliminary data.</text>
</comment>
<keyword evidence="2" id="KW-0539">Nucleus</keyword>
<dbReference type="SMART" id="SM00743">
    <property type="entry name" value="Agenet"/>
    <property type="match status" value="2"/>
</dbReference>
<dbReference type="InterPro" id="IPR036142">
    <property type="entry name" value="ENT_dom-like_sf"/>
</dbReference>
<dbReference type="PANTHER" id="PTHR31917">
    <property type="entry name" value="AGENET DOMAIN-CONTAINING PROTEIN-RELATED"/>
    <property type="match status" value="1"/>
</dbReference>
<dbReference type="SMART" id="SM01191">
    <property type="entry name" value="ENT"/>
    <property type="match status" value="1"/>
</dbReference>
<evidence type="ECO:0000313" key="4">
    <source>
        <dbReference type="EMBL" id="KAF8393261.1"/>
    </source>
</evidence>
<dbReference type="PROSITE" id="PS51138">
    <property type="entry name" value="ENT"/>
    <property type="match status" value="1"/>
</dbReference>
<dbReference type="OrthoDB" id="663550at2759"/>
<dbReference type="Proteomes" id="UP000655225">
    <property type="component" value="Unassembled WGS sequence"/>
</dbReference>
<dbReference type="PANTHER" id="PTHR31917:SF5">
    <property type="entry name" value="OS02G0204500 PROTEIN"/>
    <property type="match status" value="1"/>
</dbReference>
<dbReference type="InterPro" id="IPR014002">
    <property type="entry name" value="Agenet_dom_plant"/>
</dbReference>
<evidence type="ECO:0000313" key="5">
    <source>
        <dbReference type="Proteomes" id="UP000655225"/>
    </source>
</evidence>
<dbReference type="GO" id="GO:0005634">
    <property type="term" value="C:nucleus"/>
    <property type="evidence" value="ECO:0007669"/>
    <property type="project" value="UniProtKB-SubCell"/>
</dbReference>
<evidence type="ECO:0000256" key="2">
    <source>
        <dbReference type="ARBA" id="ARBA00023242"/>
    </source>
</evidence>
<keyword evidence="5" id="KW-1185">Reference proteome</keyword>
<dbReference type="EMBL" id="JABCRI010000015">
    <property type="protein sequence ID" value="KAF8393261.1"/>
    <property type="molecule type" value="Genomic_DNA"/>
</dbReference>
<dbReference type="Gene3D" id="1.10.1240.40">
    <property type="entry name" value="ENT domain"/>
    <property type="match status" value="1"/>
</dbReference>